<evidence type="ECO:0000313" key="2">
    <source>
        <dbReference type="RefSeq" id="XP_013790336.1"/>
    </source>
</evidence>
<gene>
    <name evidence="2" type="primary">LOC106474191</name>
</gene>
<keyword evidence="1" id="KW-1185">Reference proteome</keyword>
<dbReference type="PANTHER" id="PTHR45913">
    <property type="entry name" value="EPM2A-INTERACTING PROTEIN 1"/>
    <property type="match status" value="1"/>
</dbReference>
<reference evidence="2" key="1">
    <citation type="submission" date="2025-08" db="UniProtKB">
        <authorList>
            <consortium name="RefSeq"/>
        </authorList>
    </citation>
    <scope>IDENTIFICATION</scope>
    <source>
        <tissue evidence="2">Muscle</tissue>
    </source>
</reference>
<dbReference type="RefSeq" id="XP_013790336.1">
    <property type="nucleotide sequence ID" value="XM_013934882.1"/>
</dbReference>
<dbReference type="Proteomes" id="UP000694941">
    <property type="component" value="Unplaced"/>
</dbReference>
<organism evidence="1 2">
    <name type="scientific">Limulus polyphemus</name>
    <name type="common">Atlantic horseshoe crab</name>
    <dbReference type="NCBI Taxonomy" id="6850"/>
    <lineage>
        <taxon>Eukaryota</taxon>
        <taxon>Metazoa</taxon>
        <taxon>Ecdysozoa</taxon>
        <taxon>Arthropoda</taxon>
        <taxon>Chelicerata</taxon>
        <taxon>Merostomata</taxon>
        <taxon>Xiphosura</taxon>
        <taxon>Limulidae</taxon>
        <taxon>Limulus</taxon>
    </lineage>
</organism>
<accession>A0ABM1BX36</accession>
<dbReference type="PANTHER" id="PTHR45913:SF19">
    <property type="entry name" value="LOW QUALITY PROTEIN: ZINC FINGER BED DOMAIN-CONTAINING PROTEIN 5-LIKE"/>
    <property type="match status" value="1"/>
</dbReference>
<protein>
    <submittedName>
        <fullName evidence="2">Zinc finger BED domain-containing protein 5-like</fullName>
    </submittedName>
</protein>
<proteinExistence type="predicted"/>
<evidence type="ECO:0000313" key="1">
    <source>
        <dbReference type="Proteomes" id="UP000694941"/>
    </source>
</evidence>
<sequence>NKRALITSYRISYRIAKEGESHTIAENLIKPCVKDFVGCMIDEKYLQNINCVHLSKNTVSGRIEDMSAFCENELIRRVKLSPTFSLQMDESTDVTGLAILLVFIRYMHESRIVEDILLCKPLATHTTGEEIFKLVHFFMKEHRISWKQCSSICTDGVAAMIGKILGVVARMKKENPEIESIHCLLHRHALATKRSACP</sequence>
<dbReference type="GeneID" id="106474191"/>
<name>A0ABM1BX36_LIMPO</name>
<feature type="non-terminal residue" evidence="2">
    <location>
        <position position="1"/>
    </location>
</feature>